<evidence type="ECO:0000313" key="1">
    <source>
        <dbReference type="EMBL" id="MBB3193915.1"/>
    </source>
</evidence>
<sequence>MSGVIEQRKRRGRPARLDPDYRGQLVSLRVSGAERRAKLKRPGREWLQQAIDAAKEPN</sequence>
<protein>
    <submittedName>
        <fullName evidence="1">Uncharacterized protein</fullName>
    </submittedName>
</protein>
<name>A0ABR6GPF2_9BURK</name>
<evidence type="ECO:0000313" key="2">
    <source>
        <dbReference type="Proteomes" id="UP000574369"/>
    </source>
</evidence>
<proteinExistence type="predicted"/>
<gene>
    <name evidence="1" type="ORF">FHS28_001300</name>
</gene>
<dbReference type="Proteomes" id="UP000574369">
    <property type="component" value="Unassembled WGS sequence"/>
</dbReference>
<organism evidence="1 2">
    <name type="scientific">Roseateles terrae</name>
    <dbReference type="NCBI Taxonomy" id="431060"/>
    <lineage>
        <taxon>Bacteria</taxon>
        <taxon>Pseudomonadati</taxon>
        <taxon>Pseudomonadota</taxon>
        <taxon>Betaproteobacteria</taxon>
        <taxon>Burkholderiales</taxon>
        <taxon>Sphaerotilaceae</taxon>
        <taxon>Roseateles</taxon>
    </lineage>
</organism>
<dbReference type="EMBL" id="JACHXO010000002">
    <property type="protein sequence ID" value="MBB3193915.1"/>
    <property type="molecule type" value="Genomic_DNA"/>
</dbReference>
<keyword evidence="2" id="KW-1185">Reference proteome</keyword>
<reference evidence="1 2" key="1">
    <citation type="submission" date="2020-08" db="EMBL/GenBank/DDBJ databases">
        <title>Genomic Encyclopedia of Type Strains, Phase III (KMG-III): the genomes of soil and plant-associated and newly described type strains.</title>
        <authorList>
            <person name="Whitman W."/>
        </authorList>
    </citation>
    <scope>NUCLEOTIDE SEQUENCE [LARGE SCALE GENOMIC DNA]</scope>
    <source>
        <strain evidence="1 2">CECT 7247</strain>
    </source>
</reference>
<accession>A0ABR6GPF2</accession>
<comment type="caution">
    <text evidence="1">The sequence shown here is derived from an EMBL/GenBank/DDBJ whole genome shotgun (WGS) entry which is preliminary data.</text>
</comment>